<comment type="caution">
    <text evidence="1">The sequence shown here is derived from an EMBL/GenBank/DDBJ whole genome shotgun (WGS) entry which is preliminary data.</text>
</comment>
<proteinExistence type="predicted"/>
<gene>
    <name evidence="1" type="ORF">GL279_18740</name>
</gene>
<keyword evidence="2" id="KW-1185">Reference proteome</keyword>
<dbReference type="Proteomes" id="UP000442533">
    <property type="component" value="Unassembled WGS sequence"/>
</dbReference>
<sequence length="60" mass="6937">MARRRRSPVPTRLRRLAKELALPGMVEAPMPTGKNPSARRTRRLARKSWLIGWPFSRGEL</sequence>
<protein>
    <submittedName>
        <fullName evidence="1">Uncharacterized protein</fullName>
    </submittedName>
</protein>
<evidence type="ECO:0000313" key="1">
    <source>
        <dbReference type="EMBL" id="MTH36619.1"/>
    </source>
</evidence>
<dbReference type="OrthoDB" id="9950857at2"/>
<evidence type="ECO:0000313" key="2">
    <source>
        <dbReference type="Proteomes" id="UP000442533"/>
    </source>
</evidence>
<accession>A0A844H6H6</accession>
<name>A0A844H6H6_9RHOB</name>
<dbReference type="EMBL" id="WMIF01000053">
    <property type="protein sequence ID" value="MTH36619.1"/>
    <property type="molecule type" value="Genomic_DNA"/>
</dbReference>
<dbReference type="RefSeq" id="WP_155066123.1">
    <property type="nucleotide sequence ID" value="NZ_WMIF01000053.1"/>
</dbReference>
<reference evidence="1 2" key="1">
    <citation type="submission" date="2019-11" db="EMBL/GenBank/DDBJ databases">
        <authorList>
            <person name="Dong K."/>
        </authorList>
    </citation>
    <scope>NUCLEOTIDE SEQUENCE [LARGE SCALE GENOMIC DNA]</scope>
    <source>
        <strain evidence="1 2">JCM 17370</strain>
    </source>
</reference>
<organism evidence="1 2">
    <name type="scientific">Paracoccus limosus</name>
    <dbReference type="NCBI Taxonomy" id="913252"/>
    <lineage>
        <taxon>Bacteria</taxon>
        <taxon>Pseudomonadati</taxon>
        <taxon>Pseudomonadota</taxon>
        <taxon>Alphaproteobacteria</taxon>
        <taxon>Rhodobacterales</taxon>
        <taxon>Paracoccaceae</taxon>
        <taxon>Paracoccus</taxon>
    </lineage>
</organism>
<dbReference type="AlphaFoldDB" id="A0A844H6H6"/>